<comment type="caution">
    <text evidence="2">The sequence shown here is derived from an EMBL/GenBank/DDBJ whole genome shotgun (WGS) entry which is preliminary data.</text>
</comment>
<dbReference type="SUPFAM" id="SSF47413">
    <property type="entry name" value="lambda repressor-like DNA-binding domains"/>
    <property type="match status" value="1"/>
</dbReference>
<dbReference type="Gene3D" id="1.10.260.40">
    <property type="entry name" value="lambda repressor-like DNA-binding domains"/>
    <property type="match status" value="1"/>
</dbReference>
<dbReference type="CDD" id="cd00093">
    <property type="entry name" value="HTH_XRE"/>
    <property type="match status" value="1"/>
</dbReference>
<feature type="domain" description="HTH cro/C1-type" evidence="1">
    <location>
        <begin position="56"/>
        <end position="107"/>
    </location>
</feature>
<evidence type="ECO:0000313" key="3">
    <source>
        <dbReference type="Proteomes" id="UP000677082"/>
    </source>
</evidence>
<dbReference type="InterPro" id="IPR010982">
    <property type="entry name" value="Lambda_DNA-bd_dom_sf"/>
</dbReference>
<dbReference type="Proteomes" id="UP000677082">
    <property type="component" value="Unassembled WGS sequence"/>
</dbReference>
<dbReference type="AlphaFoldDB" id="A0A919TD50"/>
<name>A0A919TD50_9ACTN</name>
<organism evidence="2 3">
    <name type="scientific">Paractinoplanes toevensis</name>
    <dbReference type="NCBI Taxonomy" id="571911"/>
    <lineage>
        <taxon>Bacteria</taxon>
        <taxon>Bacillati</taxon>
        <taxon>Actinomycetota</taxon>
        <taxon>Actinomycetes</taxon>
        <taxon>Micromonosporales</taxon>
        <taxon>Micromonosporaceae</taxon>
        <taxon>Paractinoplanes</taxon>
    </lineage>
</organism>
<accession>A0A919TD50</accession>
<reference evidence="2 3" key="1">
    <citation type="submission" date="2021-03" db="EMBL/GenBank/DDBJ databases">
        <title>Whole genome shotgun sequence of Actinoplanes toevensis NBRC 105298.</title>
        <authorList>
            <person name="Komaki H."/>
            <person name="Tamura T."/>
        </authorList>
    </citation>
    <scope>NUCLEOTIDE SEQUENCE [LARGE SCALE GENOMIC DNA]</scope>
    <source>
        <strain evidence="2 3">NBRC 105298</strain>
    </source>
</reference>
<dbReference type="Pfam" id="PF13560">
    <property type="entry name" value="HTH_31"/>
    <property type="match status" value="1"/>
</dbReference>
<proteinExistence type="predicted"/>
<evidence type="ECO:0000313" key="2">
    <source>
        <dbReference type="EMBL" id="GIM93819.1"/>
    </source>
</evidence>
<sequence length="129" mass="14088">MFGNPPETTEPFPLMRTYVHTKAIVRVRAQRLGCARTRTAGGAMRVSNARDLGLYVRDRRRAAGLSQADLATRATVSRRWLSDLESGKPTAEIGLVFKIVGALGLYLDCRPEPTPAVDLDAYLDSLGGQ</sequence>
<protein>
    <recommendedName>
        <fullName evidence="1">HTH cro/C1-type domain-containing protein</fullName>
    </recommendedName>
</protein>
<dbReference type="GO" id="GO:0003677">
    <property type="term" value="F:DNA binding"/>
    <property type="evidence" value="ECO:0007669"/>
    <property type="project" value="InterPro"/>
</dbReference>
<dbReference type="EMBL" id="BOQN01000071">
    <property type="protein sequence ID" value="GIM93819.1"/>
    <property type="molecule type" value="Genomic_DNA"/>
</dbReference>
<keyword evidence="3" id="KW-1185">Reference proteome</keyword>
<gene>
    <name evidence="2" type="ORF">Ato02nite_056120</name>
</gene>
<dbReference type="InterPro" id="IPR001387">
    <property type="entry name" value="Cro/C1-type_HTH"/>
</dbReference>
<dbReference type="SMART" id="SM00530">
    <property type="entry name" value="HTH_XRE"/>
    <property type="match status" value="1"/>
</dbReference>
<dbReference type="PROSITE" id="PS50943">
    <property type="entry name" value="HTH_CROC1"/>
    <property type="match status" value="1"/>
</dbReference>
<evidence type="ECO:0000259" key="1">
    <source>
        <dbReference type="PROSITE" id="PS50943"/>
    </source>
</evidence>